<protein>
    <recommendedName>
        <fullName evidence="10">Epididymal-specific lipocalin-12</fullName>
    </recommendedName>
</protein>
<dbReference type="RGD" id="1589474">
    <property type="gene designation" value="Lcn12"/>
</dbReference>
<comment type="subcellular location">
    <subcellularLocation>
        <location evidence="1">Secreted</location>
    </subcellularLocation>
</comment>
<evidence type="ECO:0000259" key="12">
    <source>
        <dbReference type="Pfam" id="PF00061"/>
    </source>
</evidence>
<feature type="signal peptide" evidence="11">
    <location>
        <begin position="1"/>
        <end position="28"/>
    </location>
</feature>
<dbReference type="VEuPathDB" id="HostDB:ENSRNOG00000028701"/>
<feature type="domain" description="Lipocalin/cytosolic fatty-acid binding" evidence="12">
    <location>
        <begin position="50"/>
        <end position="194"/>
    </location>
</feature>
<dbReference type="SUPFAM" id="SSF50814">
    <property type="entry name" value="Lipocalins"/>
    <property type="match status" value="1"/>
</dbReference>
<evidence type="ECO:0000313" key="13">
    <source>
        <dbReference type="Ensembl" id="ENSRNOP00000020997"/>
    </source>
</evidence>
<accession>H9KVE9</accession>
<evidence type="ECO:0000313" key="14">
    <source>
        <dbReference type="Proteomes" id="UP000002494"/>
    </source>
</evidence>
<evidence type="ECO:0000256" key="3">
    <source>
        <dbReference type="ARBA" id="ARBA00011245"/>
    </source>
</evidence>
<reference evidence="13" key="1">
    <citation type="journal article" date="2004" name="Nature">
        <title>Genome sequence of the Brown Norway rat yields insights into mammalian evolution.</title>
        <authorList>
            <consortium name="Rat Genome Sequencing Project Consortium"/>
            <person name="Gibbs R.A."/>
            <person name="Weinstock G.M."/>
            <person name="Metzker M.L."/>
            <person name="Muzny D.M."/>
            <person name="Sodergren E.J."/>
            <person name="Scherer S."/>
            <person name="Scott G."/>
            <person name="Steffen D."/>
            <person name="Worley K.C."/>
            <person name="Burch P.E."/>
            <person name="Okwuonu G."/>
            <person name="Hines S."/>
            <person name="Lewis L."/>
            <person name="Deramo C."/>
            <person name="Delgado O."/>
            <person name="Dugan-Rocha S."/>
            <person name="Miner G."/>
            <person name="Morgan M."/>
            <person name="Hawes A."/>
            <person name="Gill R."/>
            <person name="Holt R.A."/>
            <person name="Adams M.D."/>
            <person name="Amanatides P.G."/>
            <person name="Baden-Tillson H."/>
            <person name="Barnstead M."/>
            <person name="Chin S."/>
            <person name="Evans C.A."/>
            <person name="Ferriera S."/>
            <person name="Fosler C."/>
            <person name="Glodek A."/>
            <person name="Gu Z."/>
            <person name="Jennings D."/>
            <person name="Kraft C.L."/>
            <person name="Nguyen T."/>
            <person name="Pfannkoch C.M."/>
            <person name="Sitter C."/>
            <person name="Sutton G.G."/>
            <person name="Venter J.C."/>
            <person name="Woodage T."/>
            <person name="Smith D."/>
            <person name="Lee H.-M."/>
            <person name="Gustafson E."/>
            <person name="Cahill P."/>
            <person name="Kana A."/>
            <person name="Doucette-Stamm L."/>
            <person name="Weinstock K."/>
            <person name="Fechtel K."/>
            <person name="Weiss R.B."/>
            <person name="Dunn D.M."/>
            <person name="Green E.D."/>
            <person name="Blakesley R.W."/>
            <person name="Bouffard G.G."/>
            <person name="De Jong P.J."/>
            <person name="Osoegawa K."/>
            <person name="Zhu B."/>
            <person name="Marra M."/>
            <person name="Schein J."/>
            <person name="Bosdet I."/>
            <person name="Fjell C."/>
            <person name="Jones S."/>
            <person name="Krzywinski M."/>
            <person name="Mathewson C."/>
            <person name="Siddiqui A."/>
            <person name="Wye N."/>
            <person name="McPherson J."/>
            <person name="Zhao S."/>
            <person name="Fraser C.M."/>
            <person name="Shetty J."/>
            <person name="Shatsman S."/>
            <person name="Geer K."/>
            <person name="Chen Y."/>
            <person name="Abramzon S."/>
            <person name="Nierman W.C."/>
            <person name="Havlak P.H."/>
            <person name="Chen R."/>
            <person name="Durbin K.J."/>
            <person name="Egan A."/>
            <person name="Ren Y."/>
            <person name="Song X.-Z."/>
            <person name="Li B."/>
            <person name="Liu Y."/>
            <person name="Qin X."/>
            <person name="Cawley S."/>
            <person name="Cooney A.J."/>
            <person name="D'Souza L.M."/>
            <person name="Martin K."/>
            <person name="Wu J.Q."/>
            <person name="Gonzalez-Garay M.L."/>
            <person name="Jackson A.R."/>
            <person name="Kalafus K.J."/>
            <person name="McLeod M.P."/>
            <person name="Milosavljevic A."/>
            <person name="Virk D."/>
            <person name="Volkov A."/>
            <person name="Wheeler D.A."/>
            <person name="Zhang Z."/>
            <person name="Bailey J.A."/>
            <person name="Eichler E.E."/>
            <person name="Tuzun E."/>
            <person name="Birney E."/>
            <person name="Mongin E."/>
            <person name="Ureta-Vidal A."/>
            <person name="Woodwark C."/>
            <person name="Zdobnov E."/>
            <person name="Bork P."/>
            <person name="Suyama M."/>
            <person name="Torrents D."/>
            <person name="Alexandersson M."/>
            <person name="Trask B.J."/>
            <person name="Young J.M."/>
            <person name="Huang H."/>
            <person name="Wang H."/>
            <person name="Xing H."/>
            <person name="Daniels S."/>
            <person name="Gietzen D."/>
            <person name="Schmidt J."/>
            <person name="Stevens K."/>
            <person name="Vitt U."/>
            <person name="Wingrove J."/>
            <person name="Camara F."/>
            <person name="Mar Alba M."/>
            <person name="Abril J.F."/>
            <person name="Guigo R."/>
            <person name="Smit A."/>
            <person name="Dubchak I."/>
            <person name="Rubin E.M."/>
            <person name="Couronne O."/>
            <person name="Poliakov A."/>
            <person name="Huebner N."/>
            <person name="Ganten D."/>
            <person name="Goesele C."/>
            <person name="Hummel O."/>
            <person name="Kreitler T."/>
            <person name="Lee Y.-A."/>
            <person name="Monti J."/>
            <person name="Schulz H."/>
            <person name="Zimdahl H."/>
            <person name="Himmelbauer H."/>
            <person name="Lehrach H."/>
            <person name="Jacob H.J."/>
            <person name="Bromberg S."/>
            <person name="Gullings-Handley J."/>
            <person name="Jensen-Seaman M.I."/>
            <person name="Kwitek A.E."/>
            <person name="Lazar J."/>
            <person name="Pasko D."/>
            <person name="Tonellato P.J."/>
            <person name="Twigger S."/>
            <person name="Ponting C.P."/>
            <person name="Duarte J.M."/>
            <person name="Rice S."/>
            <person name="Goodstadt L."/>
            <person name="Beatson S.A."/>
            <person name="Emes R.D."/>
            <person name="Winter E.E."/>
            <person name="Webber C."/>
            <person name="Brandt P."/>
            <person name="Nyakatura G."/>
            <person name="Adetobi M."/>
            <person name="Chiaromonte F."/>
            <person name="Elnitski L."/>
            <person name="Eswara P."/>
            <person name="Hardison R.C."/>
            <person name="Hou M."/>
            <person name="Kolbe D."/>
            <person name="Makova K."/>
            <person name="Miller W."/>
            <person name="Nekrutenko A."/>
            <person name="Riemer C."/>
            <person name="Schwartz S."/>
            <person name="Taylor J."/>
            <person name="Yang S."/>
            <person name="Zhang Y."/>
            <person name="Lindpaintner K."/>
            <person name="Andrews T.D."/>
            <person name="Caccamo M."/>
            <person name="Clamp M."/>
            <person name="Clarke L."/>
            <person name="Curwen V."/>
            <person name="Durbin R.M."/>
            <person name="Eyras E."/>
            <person name="Searle S.M."/>
            <person name="Cooper G.M."/>
            <person name="Batzoglou S."/>
            <person name="Brudno M."/>
            <person name="Sidow A."/>
            <person name="Stone E.A."/>
            <person name="Payseur B.A."/>
            <person name="Bourque G."/>
            <person name="Lopez-Otin C."/>
            <person name="Puente X.S."/>
            <person name="Chakrabarti K."/>
            <person name="Chatterji S."/>
            <person name="Dewey C."/>
            <person name="Pachter L."/>
            <person name="Bray N."/>
            <person name="Yap V.B."/>
            <person name="Caspi A."/>
            <person name="Tesler G."/>
            <person name="Pevzner P.A."/>
            <person name="Haussler D."/>
            <person name="Roskin K.M."/>
            <person name="Baertsch R."/>
            <person name="Clawson H."/>
            <person name="Furey T.S."/>
            <person name="Hinrichs A.S."/>
            <person name="Karolchik D."/>
            <person name="Kent W.J."/>
            <person name="Rosenbloom K.R."/>
            <person name="Trumbower H."/>
            <person name="Weirauch M."/>
            <person name="Cooper D.N."/>
            <person name="Stenson P.D."/>
            <person name="Ma B."/>
            <person name="Brent M."/>
            <person name="Arumugam M."/>
            <person name="Shteynberg D."/>
            <person name="Copley R.R."/>
            <person name="Taylor M.S."/>
            <person name="Riethman H."/>
            <person name="Mudunuri U."/>
            <person name="Peterson J."/>
            <person name="Guyer M."/>
            <person name="Felsenfeld A."/>
            <person name="Old S."/>
            <person name="Mockrin S."/>
            <person name="Collins F.S."/>
        </authorList>
    </citation>
    <scope>NUCLEOTIDE SEQUENCE [LARGE SCALE GENOMIC DNA]</scope>
    <source>
        <strain evidence="13">Brown Norway</strain>
    </source>
</reference>
<dbReference type="PRINTS" id="PR01275">
    <property type="entry name" value="NGELATINASE"/>
</dbReference>
<dbReference type="InterPro" id="IPR002345">
    <property type="entry name" value="Lipocalin"/>
</dbReference>
<keyword evidence="8" id="KW-0325">Glycoprotein</keyword>
<dbReference type="Proteomes" id="UP000002494">
    <property type="component" value="Chromosome 3"/>
</dbReference>
<keyword evidence="5" id="KW-0964">Secreted</keyword>
<dbReference type="InterPro" id="IPR000566">
    <property type="entry name" value="Lipocln_cytosolic_FA-bd_dom"/>
</dbReference>
<evidence type="ECO:0000313" key="15">
    <source>
        <dbReference type="RGD" id="1589474"/>
    </source>
</evidence>
<evidence type="ECO:0000256" key="1">
    <source>
        <dbReference type="ARBA" id="ARBA00004613"/>
    </source>
</evidence>
<keyword evidence="7" id="KW-1015">Disulfide bond</keyword>
<evidence type="ECO:0000256" key="9">
    <source>
        <dbReference type="ARBA" id="ARBA00059200"/>
    </source>
</evidence>
<dbReference type="AlphaFoldDB" id="H9KVE9"/>
<name>H9KVE9_RAT</name>
<dbReference type="PANTHER" id="PTHR11430">
    <property type="entry name" value="LIPOCALIN"/>
    <property type="match status" value="1"/>
</dbReference>
<dbReference type="EMBL" id="AABR07051242">
    <property type="status" value="NOT_ANNOTATED_CDS"/>
    <property type="molecule type" value="Genomic_DNA"/>
</dbReference>
<evidence type="ECO:0000256" key="11">
    <source>
        <dbReference type="SAM" id="SignalP"/>
    </source>
</evidence>
<dbReference type="Pfam" id="PF00061">
    <property type="entry name" value="Lipocalin"/>
    <property type="match status" value="1"/>
</dbReference>
<evidence type="ECO:0000256" key="10">
    <source>
        <dbReference type="ARBA" id="ARBA00067602"/>
    </source>
</evidence>
<feature type="chain" id="PRO_5007312017" description="Epididymal-specific lipocalin-12" evidence="11">
    <location>
        <begin position="29"/>
        <end position="203"/>
    </location>
</feature>
<keyword evidence="6 11" id="KW-0732">Signal</keyword>
<dbReference type="CDD" id="cd19458">
    <property type="entry name" value="lipocalin_12"/>
    <property type="match status" value="1"/>
</dbReference>
<dbReference type="Ensembl" id="ENSRNOT00000020997">
    <property type="protein sequence ID" value="ENSRNOP00000020997"/>
    <property type="gene ID" value="ENSRNOG00000028730"/>
</dbReference>
<dbReference type="GeneTree" id="ENSGT00440000034309"/>
<proteinExistence type="inferred from homology"/>
<comment type="function">
    <text evidence="9">Binds all-trans retinoic acid and may act as a retinoid carrier protein within the epididymis. May play a role in male fertility.</text>
</comment>
<dbReference type="InterPro" id="IPR003087">
    <property type="entry name" value="LCN2/LCN12"/>
</dbReference>
<gene>
    <name evidence="13 15" type="primary">Lcn12</name>
</gene>
<organism evidence="13 14">
    <name type="scientific">Rattus norvegicus</name>
    <name type="common">Rat</name>
    <dbReference type="NCBI Taxonomy" id="10116"/>
    <lineage>
        <taxon>Eukaryota</taxon>
        <taxon>Metazoa</taxon>
        <taxon>Chordata</taxon>
        <taxon>Craniata</taxon>
        <taxon>Vertebrata</taxon>
        <taxon>Euteleostomi</taxon>
        <taxon>Mammalia</taxon>
        <taxon>Eutheria</taxon>
        <taxon>Euarchontoglires</taxon>
        <taxon>Glires</taxon>
        <taxon>Rodentia</taxon>
        <taxon>Myomorpha</taxon>
        <taxon>Muroidea</taxon>
        <taxon>Muridae</taxon>
        <taxon>Murinae</taxon>
        <taxon>Rattus</taxon>
    </lineage>
</organism>
<evidence type="ECO:0000256" key="2">
    <source>
        <dbReference type="ARBA" id="ARBA00006889"/>
    </source>
</evidence>
<dbReference type="InterPro" id="IPR012674">
    <property type="entry name" value="Calycin"/>
</dbReference>
<evidence type="ECO:0000256" key="8">
    <source>
        <dbReference type="ARBA" id="ARBA00023180"/>
    </source>
</evidence>
<comment type="subunit">
    <text evidence="3">Monomer.</text>
</comment>
<sequence length="203" mass="23266">MSLWSLVAVGMGPWWALWLILTLPQILGGQSPTMPQGFSQMTSFQSNKFQGEWFVLGLADNTYKREHRPLLHSFITLFKLRDNSEFQVTNSMTRGKHCSTWSYTLIPTNKPGQFTRDNRGSGPGADKENIQVIETDYVKFALVLSLRQASNQNITRVSLLGRDWKITHKTIDRFICLTKTQNLTKNNLLFPDLTDWLLDPKVC</sequence>
<dbReference type="Gene3D" id="2.40.128.20">
    <property type="match status" value="1"/>
</dbReference>
<evidence type="ECO:0000256" key="7">
    <source>
        <dbReference type="ARBA" id="ARBA00023157"/>
    </source>
</evidence>
<evidence type="ECO:0000256" key="6">
    <source>
        <dbReference type="ARBA" id="ARBA00022729"/>
    </source>
</evidence>
<reference evidence="13" key="2">
    <citation type="submission" date="2012-03" db="UniProtKB">
        <authorList>
            <consortium name="Ensembl"/>
        </authorList>
    </citation>
    <scope>IDENTIFICATION</scope>
    <source>
        <strain evidence="13">Brown Norway</strain>
    </source>
</reference>
<evidence type="ECO:0000256" key="5">
    <source>
        <dbReference type="ARBA" id="ARBA00022525"/>
    </source>
</evidence>
<keyword evidence="4" id="KW-0813">Transport</keyword>
<dbReference type="SMR" id="H9KVE9"/>
<dbReference type="GO" id="GO:0005576">
    <property type="term" value="C:extracellular region"/>
    <property type="evidence" value="ECO:0007669"/>
    <property type="project" value="UniProtKB-SubCell"/>
</dbReference>
<comment type="similarity">
    <text evidence="2">Belongs to the calycin superfamily. Lipocalin family.</text>
</comment>
<dbReference type="GO" id="GO:0036094">
    <property type="term" value="F:small molecule binding"/>
    <property type="evidence" value="ECO:0007669"/>
    <property type="project" value="InterPro"/>
</dbReference>
<dbReference type="Bgee" id="ENSRNOG00000028730">
    <property type="expression patterns" value="Expressed in liver and 19 other cell types or tissues"/>
</dbReference>
<evidence type="ECO:0000256" key="4">
    <source>
        <dbReference type="ARBA" id="ARBA00022448"/>
    </source>
</evidence>
<dbReference type="PANTHER" id="PTHR11430:SF12">
    <property type="entry name" value="EPIDIDYMAL-SPECIFIC LIPOCALIN-12"/>
    <property type="match status" value="1"/>
</dbReference>
<dbReference type="FunFam" id="2.40.128.20:FF:000023">
    <property type="entry name" value="Epididymal-specific lipocalin-12"/>
    <property type="match status" value="1"/>
</dbReference>
<keyword evidence="14" id="KW-1185">Reference proteome</keyword>
<dbReference type="ExpressionAtlas" id="H9KVE9">
    <property type="expression patterns" value="baseline"/>
</dbReference>